<organism evidence="1 2">
    <name type="scientific">Mesocestoides corti</name>
    <name type="common">Flatworm</name>
    <dbReference type="NCBI Taxonomy" id="53468"/>
    <lineage>
        <taxon>Eukaryota</taxon>
        <taxon>Metazoa</taxon>
        <taxon>Spiralia</taxon>
        <taxon>Lophotrochozoa</taxon>
        <taxon>Platyhelminthes</taxon>
        <taxon>Cestoda</taxon>
        <taxon>Eucestoda</taxon>
        <taxon>Cyclophyllidea</taxon>
        <taxon>Mesocestoididae</taxon>
        <taxon>Mesocestoides</taxon>
    </lineage>
</organism>
<dbReference type="Proteomes" id="UP000267029">
    <property type="component" value="Unassembled WGS sequence"/>
</dbReference>
<proteinExistence type="predicted"/>
<accession>A0A3P6HJJ5</accession>
<keyword evidence="2" id="KW-1185">Reference proteome</keyword>
<evidence type="ECO:0000313" key="2">
    <source>
        <dbReference type="Proteomes" id="UP000267029"/>
    </source>
</evidence>
<evidence type="ECO:0000313" key="1">
    <source>
        <dbReference type="EMBL" id="VDD76319.1"/>
    </source>
</evidence>
<name>A0A3P6HJJ5_MESCO</name>
<protein>
    <submittedName>
        <fullName evidence="1">Uncharacterized protein</fullName>
    </submittedName>
</protein>
<dbReference type="EMBL" id="UXSR01000367">
    <property type="protein sequence ID" value="VDD76319.1"/>
    <property type="molecule type" value="Genomic_DNA"/>
</dbReference>
<dbReference type="AlphaFoldDB" id="A0A3P6HJJ5"/>
<reference evidence="1 2" key="1">
    <citation type="submission" date="2018-10" db="EMBL/GenBank/DDBJ databases">
        <authorList>
            <consortium name="Pathogen Informatics"/>
        </authorList>
    </citation>
    <scope>NUCLEOTIDE SEQUENCE [LARGE SCALE GENOMIC DNA]</scope>
</reference>
<sequence length="145" mass="15468">MTVLCAPAVARTNRPCSGTSLHASTCTLCQAELKSTRFASPRRGTGSAQPPAPQSRSGISRIKFLSRISGSSPLLPASPKSVPSPQCARAWLGLRTDLPSSLATPTAVFTFGNSCIVLAKSLLNNMAFWYVSYLRWLVFGLSKHA</sequence>
<gene>
    <name evidence="1" type="ORF">MCOS_LOCUS2322</name>
</gene>